<protein>
    <submittedName>
        <fullName evidence="2">Uncharacterized protein</fullName>
    </submittedName>
</protein>
<dbReference type="AlphaFoldDB" id="A0AAF0FX10"/>
<evidence type="ECO:0000256" key="1">
    <source>
        <dbReference type="SAM" id="Phobius"/>
    </source>
</evidence>
<accession>A0AAF0FX10</accession>
<dbReference type="GeneID" id="79949895"/>
<organism evidence="2 3">
    <name type="scientific">Methanomicrobium antiquum</name>
    <dbReference type="NCBI Taxonomy" id="487686"/>
    <lineage>
        <taxon>Archaea</taxon>
        <taxon>Methanobacteriati</taxon>
        <taxon>Methanobacteriota</taxon>
        <taxon>Stenosarchaea group</taxon>
        <taxon>Methanomicrobia</taxon>
        <taxon>Methanomicrobiales</taxon>
        <taxon>Methanomicrobiaceae</taxon>
        <taxon>Methanomicrobium</taxon>
    </lineage>
</organism>
<keyword evidence="1" id="KW-1133">Transmembrane helix</keyword>
<name>A0AAF0FX10_9EURY</name>
<keyword evidence="1" id="KW-0472">Membrane</keyword>
<dbReference type="EMBL" id="CP091092">
    <property type="protein sequence ID" value="WFN37898.1"/>
    <property type="molecule type" value="Genomic_DNA"/>
</dbReference>
<dbReference type="RefSeq" id="WP_278100737.1">
    <property type="nucleotide sequence ID" value="NZ_CP091092.1"/>
</dbReference>
<evidence type="ECO:0000313" key="2">
    <source>
        <dbReference type="EMBL" id="WFN37898.1"/>
    </source>
</evidence>
<dbReference type="KEGG" id="manq:L1994_05815"/>
<keyword evidence="3" id="KW-1185">Reference proteome</keyword>
<proteinExistence type="predicted"/>
<feature type="transmembrane region" description="Helical" evidence="1">
    <location>
        <begin position="89"/>
        <end position="108"/>
    </location>
</feature>
<gene>
    <name evidence="2" type="ORF">L1994_05815</name>
</gene>
<dbReference type="Proteomes" id="UP001218895">
    <property type="component" value="Chromosome"/>
</dbReference>
<reference evidence="2" key="1">
    <citation type="submission" date="2022-01" db="EMBL/GenBank/DDBJ databases">
        <title>Complete genome of Methanomicrobium antiquum DSM 21220.</title>
        <authorList>
            <person name="Chen S.-C."/>
            <person name="You Y.-T."/>
            <person name="Zhou Y.-Z."/>
            <person name="Lai M.-C."/>
        </authorList>
    </citation>
    <scope>NUCLEOTIDE SEQUENCE</scope>
    <source>
        <strain evidence="2">DSM 21220</strain>
    </source>
</reference>
<evidence type="ECO:0000313" key="3">
    <source>
        <dbReference type="Proteomes" id="UP001218895"/>
    </source>
</evidence>
<keyword evidence="1" id="KW-0812">Transmembrane</keyword>
<sequence length="235" mass="28070">MIDAVPNIDRNQFPFQKIQKIQDTYNGSKLFDTKNKFCSIEFGRALHGFEYRYISSKTQEKRYFDITLKYGDTPPVEPINYRFLQDETIYLFFTCCLSLFDCYAYALYAACSHLDPSRIPLNNLKDGNVSFHKIKDKKSLYNFLKDKTIYKIIENTKDDPKYKDIQNFRNYLNHRAHLPRTIFLSTDSHILSRIDTIEYLNMEIKPNALCEYKDWIDQNINGLLEEFYLFLMDHF</sequence>